<keyword evidence="2" id="KW-1185">Reference proteome</keyword>
<accession>A0AAU9TY16</accession>
<comment type="caution">
    <text evidence="1">The sequence shown here is derived from an EMBL/GenBank/DDBJ whole genome shotgun (WGS) entry which is preliminary data.</text>
</comment>
<sequence>MVVGKFSFSDLLLYHIVNAKELKSIVEDKIASKNLKNISDDKLIIDQRTFINDNGFRRSGDEKAILRRPPKYYTPNERTLNLKILDMMRQSIYDSQYDIQRLDPILEKYKNDTAFRMAFIFNRLQQLIIDIRRVYTLALKWRNKKRVYEQIIWYSHCVRKHIDVLYIVEHLIDKHNEYTKMTEDK</sequence>
<proteinExistence type="predicted"/>
<gene>
    <name evidence="1" type="ORF">EEDITHA_LOCUS8277</name>
</gene>
<evidence type="ECO:0000313" key="2">
    <source>
        <dbReference type="Proteomes" id="UP001153954"/>
    </source>
</evidence>
<dbReference type="EMBL" id="CAKOGL010000012">
    <property type="protein sequence ID" value="CAH2092524.1"/>
    <property type="molecule type" value="Genomic_DNA"/>
</dbReference>
<dbReference type="Proteomes" id="UP001153954">
    <property type="component" value="Unassembled WGS sequence"/>
</dbReference>
<organism evidence="1 2">
    <name type="scientific">Euphydryas editha</name>
    <name type="common">Edith's checkerspot</name>
    <dbReference type="NCBI Taxonomy" id="104508"/>
    <lineage>
        <taxon>Eukaryota</taxon>
        <taxon>Metazoa</taxon>
        <taxon>Ecdysozoa</taxon>
        <taxon>Arthropoda</taxon>
        <taxon>Hexapoda</taxon>
        <taxon>Insecta</taxon>
        <taxon>Pterygota</taxon>
        <taxon>Neoptera</taxon>
        <taxon>Endopterygota</taxon>
        <taxon>Lepidoptera</taxon>
        <taxon>Glossata</taxon>
        <taxon>Ditrysia</taxon>
        <taxon>Papilionoidea</taxon>
        <taxon>Nymphalidae</taxon>
        <taxon>Nymphalinae</taxon>
        <taxon>Euphydryas</taxon>
    </lineage>
</organism>
<reference evidence="1" key="1">
    <citation type="submission" date="2022-03" db="EMBL/GenBank/DDBJ databases">
        <authorList>
            <person name="Tunstrom K."/>
        </authorList>
    </citation>
    <scope>NUCLEOTIDE SEQUENCE</scope>
</reference>
<dbReference type="AlphaFoldDB" id="A0AAU9TY16"/>
<evidence type="ECO:0000313" key="1">
    <source>
        <dbReference type="EMBL" id="CAH2092524.1"/>
    </source>
</evidence>
<name>A0AAU9TY16_EUPED</name>
<protein>
    <submittedName>
        <fullName evidence="1">Uncharacterized protein</fullName>
    </submittedName>
</protein>